<dbReference type="EMBL" id="JACIFZ010000006">
    <property type="protein sequence ID" value="MBB4223944.1"/>
    <property type="molecule type" value="Genomic_DNA"/>
</dbReference>
<dbReference type="InterPro" id="IPR007560">
    <property type="entry name" value="Restrct_endonuc_IV_Mrr"/>
</dbReference>
<organism evidence="3 4">
    <name type="scientific">Variovorax guangxiensis</name>
    <dbReference type="NCBI Taxonomy" id="1775474"/>
    <lineage>
        <taxon>Bacteria</taxon>
        <taxon>Pseudomonadati</taxon>
        <taxon>Pseudomonadota</taxon>
        <taxon>Betaproteobacteria</taxon>
        <taxon>Burkholderiales</taxon>
        <taxon>Comamonadaceae</taxon>
        <taxon>Variovorax</taxon>
    </lineage>
</organism>
<keyword evidence="1" id="KW-0472">Membrane</keyword>
<evidence type="ECO:0000313" key="3">
    <source>
        <dbReference type="EMBL" id="MBB4223944.1"/>
    </source>
</evidence>
<dbReference type="GO" id="GO:0003677">
    <property type="term" value="F:DNA binding"/>
    <property type="evidence" value="ECO:0007669"/>
    <property type="project" value="InterPro"/>
</dbReference>
<dbReference type="GO" id="GO:0015666">
    <property type="term" value="F:restriction endodeoxyribonuclease activity"/>
    <property type="evidence" value="ECO:0007669"/>
    <property type="project" value="TreeGrafter"/>
</dbReference>
<dbReference type="PANTHER" id="PTHR30015">
    <property type="entry name" value="MRR RESTRICTION SYSTEM PROTEIN"/>
    <property type="match status" value="1"/>
</dbReference>
<dbReference type="AlphaFoldDB" id="A0A840FUG1"/>
<comment type="caution">
    <text evidence="3">The sequence shown here is derived from an EMBL/GenBank/DDBJ whole genome shotgun (WGS) entry which is preliminary data.</text>
</comment>
<dbReference type="GO" id="GO:0009307">
    <property type="term" value="P:DNA restriction-modification system"/>
    <property type="evidence" value="ECO:0007669"/>
    <property type="project" value="InterPro"/>
</dbReference>
<keyword evidence="1" id="KW-0812">Transmembrane</keyword>
<accession>A0A840FUG1</accession>
<reference evidence="3 4" key="1">
    <citation type="submission" date="2020-08" db="EMBL/GenBank/DDBJ databases">
        <title>Genomic Encyclopedia of Type Strains, Phase IV (KMG-V): Genome sequencing to study the core and pangenomes of soil and plant-associated prokaryotes.</title>
        <authorList>
            <person name="Whitman W."/>
        </authorList>
    </citation>
    <scope>NUCLEOTIDE SEQUENCE [LARGE SCALE GENOMIC DNA]</scope>
    <source>
        <strain evidence="3 4">34/80</strain>
    </source>
</reference>
<sequence>MARKKKTSLAEDLMDLVSLLPWWIGVALAVISYSILRRLSVPPAVAALPSGQMEDVLTRSMLSGLAGLGQFVLPLICLAGAGVSAWRRRQRRNLVSNTAQAKGAYALNGMSWQEFEMLVGEAFRMQGFSVSETGGGGADGGADLVLSKGTEKFIVQCKQWKAYKVGVDVVRELYGVMAAKGGLQAGSW</sequence>
<dbReference type="Proteomes" id="UP000524450">
    <property type="component" value="Unassembled WGS sequence"/>
</dbReference>
<dbReference type="Pfam" id="PF04471">
    <property type="entry name" value="Mrr_cat"/>
    <property type="match status" value="1"/>
</dbReference>
<feature type="domain" description="Restriction endonuclease type IV Mrr" evidence="2">
    <location>
        <begin position="108"/>
        <end position="181"/>
    </location>
</feature>
<dbReference type="InterPro" id="IPR011335">
    <property type="entry name" value="Restrct_endonuc-II-like"/>
</dbReference>
<dbReference type="PANTHER" id="PTHR30015:SF7">
    <property type="entry name" value="TYPE IV METHYL-DIRECTED RESTRICTION ENZYME ECOKMRR"/>
    <property type="match status" value="1"/>
</dbReference>
<proteinExistence type="predicted"/>
<evidence type="ECO:0000256" key="1">
    <source>
        <dbReference type="SAM" id="Phobius"/>
    </source>
</evidence>
<feature type="transmembrane region" description="Helical" evidence="1">
    <location>
        <begin position="56"/>
        <end position="83"/>
    </location>
</feature>
<dbReference type="RefSeq" id="WP_311737044.1">
    <property type="nucleotide sequence ID" value="NZ_JACIFZ010000006.1"/>
</dbReference>
<dbReference type="InterPro" id="IPR011856">
    <property type="entry name" value="tRNA_endonuc-like_dom_sf"/>
</dbReference>
<dbReference type="SUPFAM" id="SSF52980">
    <property type="entry name" value="Restriction endonuclease-like"/>
    <property type="match status" value="1"/>
</dbReference>
<gene>
    <name evidence="3" type="ORF">GGD71_004735</name>
</gene>
<dbReference type="Gene3D" id="3.40.1350.10">
    <property type="match status" value="1"/>
</dbReference>
<dbReference type="InterPro" id="IPR052906">
    <property type="entry name" value="Type_IV_Methyl-Rstrct_Enzyme"/>
</dbReference>
<evidence type="ECO:0000313" key="4">
    <source>
        <dbReference type="Proteomes" id="UP000524450"/>
    </source>
</evidence>
<name>A0A840FUG1_9BURK</name>
<protein>
    <recommendedName>
        <fullName evidence="2">Restriction endonuclease type IV Mrr domain-containing protein</fullName>
    </recommendedName>
</protein>
<feature type="transmembrane region" description="Helical" evidence="1">
    <location>
        <begin position="12"/>
        <end position="36"/>
    </location>
</feature>
<keyword evidence="1" id="KW-1133">Transmembrane helix</keyword>
<evidence type="ECO:0000259" key="2">
    <source>
        <dbReference type="Pfam" id="PF04471"/>
    </source>
</evidence>